<proteinExistence type="predicted"/>
<sequence>MGLLRLLAFPLTVPIDSFIWVADQVLDRAEHELYSPERIRQQLAELELALDLGQIDEEAYTAAEDALIDRLREARARMRT</sequence>
<organism evidence="1 2">
    <name type="scientific">Candidatus Viridilinea halotolerans</name>
    <dbReference type="NCBI Taxonomy" id="2491704"/>
    <lineage>
        <taxon>Bacteria</taxon>
        <taxon>Bacillati</taxon>
        <taxon>Chloroflexota</taxon>
        <taxon>Chloroflexia</taxon>
        <taxon>Chloroflexales</taxon>
        <taxon>Chloroflexineae</taxon>
        <taxon>Oscillochloridaceae</taxon>
        <taxon>Candidatus Viridilinea</taxon>
    </lineage>
</organism>
<comment type="caution">
    <text evidence="1">The sequence shown here is derived from an EMBL/GenBank/DDBJ whole genome shotgun (WGS) entry which is preliminary data.</text>
</comment>
<dbReference type="AlphaFoldDB" id="A0A426U858"/>
<name>A0A426U858_9CHLR</name>
<dbReference type="Pfam" id="PF05120">
    <property type="entry name" value="GvpG"/>
    <property type="match status" value="1"/>
</dbReference>
<protein>
    <submittedName>
        <fullName evidence="1">Gas vesicle protein</fullName>
    </submittedName>
</protein>
<dbReference type="InterPro" id="IPR007804">
    <property type="entry name" value="GvpG"/>
</dbReference>
<dbReference type="Proteomes" id="UP000280307">
    <property type="component" value="Unassembled WGS sequence"/>
</dbReference>
<gene>
    <name evidence="1" type="ORF">EI684_03355</name>
</gene>
<accession>A0A426U858</accession>
<reference evidence="1 2" key="1">
    <citation type="submission" date="2018-12" db="EMBL/GenBank/DDBJ databases">
        <title>Genome Sequence of Candidatus Viridilinea halotolerans isolated from saline sulfide-rich spring.</title>
        <authorList>
            <person name="Grouzdev D.S."/>
            <person name="Burganskaya E.I."/>
            <person name="Krutkina M.S."/>
            <person name="Sukhacheva M.V."/>
            <person name="Gorlenko V.M."/>
        </authorList>
    </citation>
    <scope>NUCLEOTIDE SEQUENCE [LARGE SCALE GENOMIC DNA]</scope>
    <source>
        <strain evidence="1">Chok-6</strain>
    </source>
</reference>
<evidence type="ECO:0000313" key="1">
    <source>
        <dbReference type="EMBL" id="RRR76260.1"/>
    </source>
</evidence>
<dbReference type="EMBL" id="RSAS01000129">
    <property type="protein sequence ID" value="RRR76260.1"/>
    <property type="molecule type" value="Genomic_DNA"/>
</dbReference>
<evidence type="ECO:0000313" key="2">
    <source>
        <dbReference type="Proteomes" id="UP000280307"/>
    </source>
</evidence>